<comment type="caution">
    <text evidence="2">The sequence shown here is derived from an EMBL/GenBank/DDBJ whole genome shotgun (WGS) entry which is preliminary data.</text>
</comment>
<keyword evidence="3" id="KW-1185">Reference proteome</keyword>
<dbReference type="EMBL" id="JANAVB010014998">
    <property type="protein sequence ID" value="KAJ6833503.1"/>
    <property type="molecule type" value="Genomic_DNA"/>
</dbReference>
<gene>
    <name evidence="2" type="ORF">M6B38_339700</name>
</gene>
<accession>A0AAX6GYA0</accession>
<keyword evidence="1" id="KW-1133">Transmembrane helix</keyword>
<reference evidence="2" key="2">
    <citation type="submission" date="2023-04" db="EMBL/GenBank/DDBJ databases">
        <authorList>
            <person name="Bruccoleri R.E."/>
            <person name="Oakeley E.J."/>
            <person name="Faust A.-M."/>
            <person name="Dessus-Babus S."/>
            <person name="Altorfer M."/>
            <person name="Burckhardt D."/>
            <person name="Oertli M."/>
            <person name="Naumann U."/>
            <person name="Petersen F."/>
            <person name="Wong J."/>
        </authorList>
    </citation>
    <scope>NUCLEOTIDE SEQUENCE</scope>
    <source>
        <strain evidence="2">GSM-AAB239-AS_SAM_17_03QT</strain>
        <tissue evidence="2">Leaf</tissue>
    </source>
</reference>
<proteinExistence type="predicted"/>
<sequence length="70" mass="8412">MNVHAINRRMLWIWEGCAPVGFATYFGFICIIITVWMFKWYVNYIQMLDMFCGWTSDGCLWWDVLEDFGV</sequence>
<evidence type="ECO:0000313" key="2">
    <source>
        <dbReference type="EMBL" id="KAJ6833503.1"/>
    </source>
</evidence>
<protein>
    <recommendedName>
        <fullName evidence="4">Transmembrane protein</fullName>
    </recommendedName>
</protein>
<organism evidence="2 3">
    <name type="scientific">Iris pallida</name>
    <name type="common">Sweet iris</name>
    <dbReference type="NCBI Taxonomy" id="29817"/>
    <lineage>
        <taxon>Eukaryota</taxon>
        <taxon>Viridiplantae</taxon>
        <taxon>Streptophyta</taxon>
        <taxon>Embryophyta</taxon>
        <taxon>Tracheophyta</taxon>
        <taxon>Spermatophyta</taxon>
        <taxon>Magnoliopsida</taxon>
        <taxon>Liliopsida</taxon>
        <taxon>Asparagales</taxon>
        <taxon>Iridaceae</taxon>
        <taxon>Iridoideae</taxon>
        <taxon>Irideae</taxon>
        <taxon>Iris</taxon>
    </lineage>
</organism>
<name>A0AAX6GYA0_IRIPA</name>
<dbReference type="AlphaFoldDB" id="A0AAX6GYA0"/>
<keyword evidence="1" id="KW-0812">Transmembrane</keyword>
<evidence type="ECO:0000256" key="1">
    <source>
        <dbReference type="SAM" id="Phobius"/>
    </source>
</evidence>
<dbReference type="Proteomes" id="UP001140949">
    <property type="component" value="Unassembled WGS sequence"/>
</dbReference>
<evidence type="ECO:0000313" key="3">
    <source>
        <dbReference type="Proteomes" id="UP001140949"/>
    </source>
</evidence>
<feature type="transmembrane region" description="Helical" evidence="1">
    <location>
        <begin position="12"/>
        <end position="38"/>
    </location>
</feature>
<evidence type="ECO:0008006" key="4">
    <source>
        <dbReference type="Google" id="ProtNLM"/>
    </source>
</evidence>
<reference evidence="2" key="1">
    <citation type="journal article" date="2023" name="GigaByte">
        <title>Genome assembly of the bearded iris, Iris pallida Lam.</title>
        <authorList>
            <person name="Bruccoleri R.E."/>
            <person name="Oakeley E.J."/>
            <person name="Faust A.M.E."/>
            <person name="Altorfer M."/>
            <person name="Dessus-Babus S."/>
            <person name="Burckhardt D."/>
            <person name="Oertli M."/>
            <person name="Naumann U."/>
            <person name="Petersen F."/>
            <person name="Wong J."/>
        </authorList>
    </citation>
    <scope>NUCLEOTIDE SEQUENCE</scope>
    <source>
        <strain evidence="2">GSM-AAB239-AS_SAM_17_03QT</strain>
    </source>
</reference>
<keyword evidence="1" id="KW-0472">Membrane</keyword>